<dbReference type="InterPro" id="IPR013022">
    <property type="entry name" value="Xyl_isomerase-like_TIM-brl"/>
</dbReference>
<accession>A0ABV4U3M7</accession>
<dbReference type="Pfam" id="PF01261">
    <property type="entry name" value="AP_endonuc_2"/>
    <property type="match status" value="1"/>
</dbReference>
<feature type="domain" description="Xylose isomerase-like TIM barrel" evidence="1">
    <location>
        <begin position="32"/>
        <end position="227"/>
    </location>
</feature>
<dbReference type="SUPFAM" id="SSF51658">
    <property type="entry name" value="Xylose isomerase-like"/>
    <property type="match status" value="1"/>
</dbReference>
<dbReference type="Proteomes" id="UP001575105">
    <property type="component" value="Unassembled WGS sequence"/>
</dbReference>
<organism evidence="2 3">
    <name type="scientific">Natronomicrosphaera hydrolytica</name>
    <dbReference type="NCBI Taxonomy" id="3242702"/>
    <lineage>
        <taxon>Bacteria</taxon>
        <taxon>Pseudomonadati</taxon>
        <taxon>Planctomycetota</taxon>
        <taxon>Phycisphaerae</taxon>
        <taxon>Phycisphaerales</taxon>
        <taxon>Phycisphaeraceae</taxon>
        <taxon>Natronomicrosphaera</taxon>
    </lineage>
</organism>
<reference evidence="2 3" key="1">
    <citation type="submission" date="2024-08" db="EMBL/GenBank/DDBJ databases">
        <title>Whole-genome sequencing of halo(alkali)philic microorganisms from hypersaline lakes.</title>
        <authorList>
            <person name="Sorokin D.Y."/>
            <person name="Merkel A.Y."/>
            <person name="Messina E."/>
            <person name="Yakimov M."/>
        </authorList>
    </citation>
    <scope>NUCLEOTIDE SEQUENCE [LARGE SCALE GENOMIC DNA]</scope>
    <source>
        <strain evidence="2 3">AB-hyl4</strain>
    </source>
</reference>
<comment type="caution">
    <text evidence="2">The sequence shown here is derived from an EMBL/GenBank/DDBJ whole genome shotgun (WGS) entry which is preliminary data.</text>
</comment>
<protein>
    <submittedName>
        <fullName evidence="2">Sugar phosphate isomerase/epimerase family protein</fullName>
    </submittedName>
</protein>
<gene>
    <name evidence="2" type="ORF">ACERK3_02055</name>
</gene>
<dbReference type="EMBL" id="JBGUBD010000001">
    <property type="protein sequence ID" value="MFA9477069.1"/>
    <property type="molecule type" value="Genomic_DNA"/>
</dbReference>
<sequence length="272" mass="29338">MSILTHGSDLTLSPAIGPLVRPRNITVRATLDQLARLNCHSIQLDATLPGLRPRELSVRARRDLLAMLNRRNVRPAGLDLFIPRKHYTDPDHVDRAMAATTAAIELAHHLGRLPVSLALPVKRLPDELRSALVEAADGHGVRLAIHAEDQLDHLETWLNDVDLPALGAAIDPAALLARGHDPAAIAQRLGKYLAVARLSDIDRSAADDDDDAGEAVRCPVGSGELDLIPYRVSLDLAVNRVGPVVLDPRGLPNPYAAFAAARHAWENAAFTA</sequence>
<dbReference type="GO" id="GO:0016853">
    <property type="term" value="F:isomerase activity"/>
    <property type="evidence" value="ECO:0007669"/>
    <property type="project" value="UniProtKB-KW"/>
</dbReference>
<keyword evidence="2" id="KW-0413">Isomerase</keyword>
<dbReference type="Gene3D" id="3.20.20.150">
    <property type="entry name" value="Divalent-metal-dependent TIM barrel enzymes"/>
    <property type="match status" value="1"/>
</dbReference>
<keyword evidence="3" id="KW-1185">Reference proteome</keyword>
<evidence type="ECO:0000259" key="1">
    <source>
        <dbReference type="Pfam" id="PF01261"/>
    </source>
</evidence>
<evidence type="ECO:0000313" key="3">
    <source>
        <dbReference type="Proteomes" id="UP001575105"/>
    </source>
</evidence>
<dbReference type="RefSeq" id="WP_425343991.1">
    <property type="nucleotide sequence ID" value="NZ_JBGUBD010000001.1"/>
</dbReference>
<proteinExistence type="predicted"/>
<name>A0ABV4U3M7_9BACT</name>
<evidence type="ECO:0000313" key="2">
    <source>
        <dbReference type="EMBL" id="MFA9477069.1"/>
    </source>
</evidence>
<dbReference type="InterPro" id="IPR036237">
    <property type="entry name" value="Xyl_isomerase-like_sf"/>
</dbReference>